<feature type="non-terminal residue" evidence="1">
    <location>
        <position position="192"/>
    </location>
</feature>
<accession>X1U107</accession>
<evidence type="ECO:0000313" key="1">
    <source>
        <dbReference type="EMBL" id="GAI93500.1"/>
    </source>
</evidence>
<dbReference type="AlphaFoldDB" id="X1U107"/>
<gene>
    <name evidence="1" type="ORF">S12H4_36726</name>
</gene>
<organism evidence="1">
    <name type="scientific">marine sediment metagenome</name>
    <dbReference type="NCBI Taxonomy" id="412755"/>
    <lineage>
        <taxon>unclassified sequences</taxon>
        <taxon>metagenomes</taxon>
        <taxon>ecological metagenomes</taxon>
    </lineage>
</organism>
<proteinExistence type="predicted"/>
<sequence length="192" mass="20765">MRIGRSITTAIAVHAALKQAVHSVGEAFLAKTSQSDQSISDAEIPDAIARDAEVYSRAEVVAIAALSKDYPKKLKPDVVRWVVPGWYSNAYYSVAVTPGRIYYTPIFVVETTTYIRIAIDVDTEVAGSADLRIFAWENGLPGALILSAGTVDTTEDGKKEITIAQELTRGYYFLAIRCSANPTLDAMKGGSD</sequence>
<reference evidence="1" key="1">
    <citation type="journal article" date="2014" name="Front. Microbiol.">
        <title>High frequency of phylogenetically diverse reductive dehalogenase-homologous genes in deep subseafloor sedimentary metagenomes.</title>
        <authorList>
            <person name="Kawai M."/>
            <person name="Futagami T."/>
            <person name="Toyoda A."/>
            <person name="Takaki Y."/>
            <person name="Nishi S."/>
            <person name="Hori S."/>
            <person name="Arai W."/>
            <person name="Tsubouchi T."/>
            <person name="Morono Y."/>
            <person name="Uchiyama I."/>
            <person name="Ito T."/>
            <person name="Fujiyama A."/>
            <person name="Inagaki F."/>
            <person name="Takami H."/>
        </authorList>
    </citation>
    <scope>NUCLEOTIDE SEQUENCE</scope>
    <source>
        <strain evidence="1">Expedition CK06-06</strain>
    </source>
</reference>
<name>X1U107_9ZZZZ</name>
<dbReference type="EMBL" id="BARW01021917">
    <property type="protein sequence ID" value="GAI93500.1"/>
    <property type="molecule type" value="Genomic_DNA"/>
</dbReference>
<comment type="caution">
    <text evidence="1">The sequence shown here is derived from an EMBL/GenBank/DDBJ whole genome shotgun (WGS) entry which is preliminary data.</text>
</comment>
<protein>
    <submittedName>
        <fullName evidence="1">Uncharacterized protein</fullName>
    </submittedName>
</protein>